<sequence>MNAAVDRTSEPAAPLSGIRVLEIGAFMAAPFGTMQLADLGADVIKVENPDGGDPVRLIGPYVAGQSSPFARLNRNKRSIALDIKAERGKRVLRQLLATVDVLVENLRPGALSRLGYDYETVREINPRIIYVSASGWGQDGPLATLPGLDIMAQARSGLMSITGSPQGDPVKVGVPICDLVSGLYVAMAVLGALRARDSAGTGQYVDVSLFESGVSFAIWEAGRYFATGEVAKPLGSAHQSTAPYQAIRTADGWVTLGAVTPTTWAGLCQAFDLTELLDDPRYQDAHERHGHRGTLIPAIEAVTSQRKTDDVIAALESAGVPCAPIANTAQVFNDRHLNQRGFFWDAPHPVMGEVRQIGSPMRFSATPAVRGAAGPLLGADTEAVLAECGFAPATIDELIGAGVVAVPPGSGSAEAGTDTTAGDTPA</sequence>
<keyword evidence="3" id="KW-1185">Reference proteome</keyword>
<comment type="caution">
    <text evidence="2">The sequence shown here is derived from an EMBL/GenBank/DDBJ whole genome shotgun (WGS) entry which is preliminary data.</text>
</comment>
<dbReference type="PANTHER" id="PTHR48207">
    <property type="entry name" value="SUCCINATE--HYDROXYMETHYLGLUTARATE COA-TRANSFERASE"/>
    <property type="match status" value="1"/>
</dbReference>
<dbReference type="OrthoDB" id="9797653at2"/>
<dbReference type="Gene3D" id="3.30.1540.10">
    <property type="entry name" value="formyl-coa transferase, domain 3"/>
    <property type="match status" value="1"/>
</dbReference>
<dbReference type="PANTHER" id="PTHR48207:SF3">
    <property type="entry name" value="SUCCINATE--HYDROXYMETHYLGLUTARATE COA-TRANSFERASE"/>
    <property type="match status" value="1"/>
</dbReference>
<evidence type="ECO:0000256" key="1">
    <source>
        <dbReference type="ARBA" id="ARBA00022679"/>
    </source>
</evidence>
<accession>A0A4U0SP64</accession>
<protein>
    <submittedName>
        <fullName evidence="2">CoA transferase</fullName>
    </submittedName>
</protein>
<dbReference type="SUPFAM" id="SSF89796">
    <property type="entry name" value="CoA-transferase family III (CaiB/BaiF)"/>
    <property type="match status" value="1"/>
</dbReference>
<dbReference type="InterPro" id="IPR050483">
    <property type="entry name" value="CoA-transferase_III_domain"/>
</dbReference>
<evidence type="ECO:0000313" key="3">
    <source>
        <dbReference type="Proteomes" id="UP000305778"/>
    </source>
</evidence>
<dbReference type="Gene3D" id="3.40.50.10540">
    <property type="entry name" value="Crotonobetainyl-coa:carnitine coa-transferase, domain 1"/>
    <property type="match status" value="1"/>
</dbReference>
<dbReference type="GO" id="GO:0008410">
    <property type="term" value="F:CoA-transferase activity"/>
    <property type="evidence" value="ECO:0007669"/>
    <property type="project" value="TreeGrafter"/>
</dbReference>
<dbReference type="RefSeq" id="WP_136723855.1">
    <property type="nucleotide sequence ID" value="NZ_SUMC01000010.1"/>
</dbReference>
<dbReference type="EMBL" id="SUMC01000010">
    <property type="protein sequence ID" value="TKA11028.1"/>
    <property type="molecule type" value="Genomic_DNA"/>
</dbReference>
<gene>
    <name evidence="2" type="ORF">FCI23_13795</name>
</gene>
<dbReference type="Proteomes" id="UP000305778">
    <property type="component" value="Unassembled WGS sequence"/>
</dbReference>
<name>A0A4U0SP64_9ACTN</name>
<dbReference type="InterPro" id="IPR003673">
    <property type="entry name" value="CoA-Trfase_fam_III"/>
</dbReference>
<reference evidence="2 3" key="1">
    <citation type="submission" date="2019-04" db="EMBL/GenBank/DDBJ databases">
        <title>Streptomyces oryziradicis sp. nov., a novel actinomycete isolated from rhizosphere soil of rice (Oryza sativa L.).</title>
        <authorList>
            <person name="Li C."/>
        </authorList>
    </citation>
    <scope>NUCLEOTIDE SEQUENCE [LARGE SCALE GENOMIC DNA]</scope>
    <source>
        <strain evidence="2 3">NEAU-C40</strain>
    </source>
</reference>
<dbReference type="AlphaFoldDB" id="A0A4U0SP64"/>
<organism evidence="2 3">
    <name type="scientific">Actinacidiphila oryziradicis</name>
    <dbReference type="NCBI Taxonomy" id="2571141"/>
    <lineage>
        <taxon>Bacteria</taxon>
        <taxon>Bacillati</taxon>
        <taxon>Actinomycetota</taxon>
        <taxon>Actinomycetes</taxon>
        <taxon>Kitasatosporales</taxon>
        <taxon>Streptomycetaceae</taxon>
        <taxon>Actinacidiphila</taxon>
    </lineage>
</organism>
<proteinExistence type="predicted"/>
<evidence type="ECO:0000313" key="2">
    <source>
        <dbReference type="EMBL" id="TKA11028.1"/>
    </source>
</evidence>
<dbReference type="InterPro" id="IPR023606">
    <property type="entry name" value="CoA-Trfase_III_dom_1_sf"/>
</dbReference>
<dbReference type="InterPro" id="IPR044855">
    <property type="entry name" value="CoA-Trfase_III_dom3_sf"/>
</dbReference>
<keyword evidence="1 2" id="KW-0808">Transferase</keyword>
<dbReference type="Pfam" id="PF02515">
    <property type="entry name" value="CoA_transf_3"/>
    <property type="match status" value="1"/>
</dbReference>